<protein>
    <submittedName>
        <fullName evidence="1">Uncharacterized protein</fullName>
    </submittedName>
</protein>
<dbReference type="Proteomes" id="UP000749559">
    <property type="component" value="Unassembled WGS sequence"/>
</dbReference>
<evidence type="ECO:0000313" key="1">
    <source>
        <dbReference type="EMBL" id="CAH1783788.1"/>
    </source>
</evidence>
<comment type="caution">
    <text evidence="1">The sequence shown here is derived from an EMBL/GenBank/DDBJ whole genome shotgun (WGS) entry which is preliminary data.</text>
</comment>
<dbReference type="SUPFAM" id="SSF49329">
    <property type="entry name" value="Cu,Zn superoxide dismutase-like"/>
    <property type="match status" value="1"/>
</dbReference>
<proteinExistence type="predicted"/>
<dbReference type="Gene3D" id="2.60.40.200">
    <property type="entry name" value="Superoxide dismutase, copper/zinc binding domain"/>
    <property type="match status" value="1"/>
</dbReference>
<organism evidence="1 2">
    <name type="scientific">Owenia fusiformis</name>
    <name type="common">Polychaete worm</name>
    <dbReference type="NCBI Taxonomy" id="6347"/>
    <lineage>
        <taxon>Eukaryota</taxon>
        <taxon>Metazoa</taxon>
        <taxon>Spiralia</taxon>
        <taxon>Lophotrochozoa</taxon>
        <taxon>Annelida</taxon>
        <taxon>Polychaeta</taxon>
        <taxon>Sedentaria</taxon>
        <taxon>Canalipalpata</taxon>
        <taxon>Sabellida</taxon>
        <taxon>Oweniida</taxon>
        <taxon>Oweniidae</taxon>
        <taxon>Owenia</taxon>
    </lineage>
</organism>
<dbReference type="EMBL" id="CAIIXF020000005">
    <property type="protein sequence ID" value="CAH1783788.1"/>
    <property type="molecule type" value="Genomic_DNA"/>
</dbReference>
<dbReference type="GO" id="GO:0006801">
    <property type="term" value="P:superoxide metabolic process"/>
    <property type="evidence" value="ECO:0007669"/>
    <property type="project" value="InterPro"/>
</dbReference>
<evidence type="ECO:0000313" key="2">
    <source>
        <dbReference type="Proteomes" id="UP000749559"/>
    </source>
</evidence>
<accession>A0A8J1XF42</accession>
<dbReference type="AlphaFoldDB" id="A0A8J1XF42"/>
<keyword evidence="2" id="KW-1185">Reference proteome</keyword>
<sequence length="300" mass="33711">MRLLLLLAIAVTLVTGIRRPRTASSSDSDTTDERVQILWDTYKKYEDKGTFKTGDLPNKSSCGPSDINLHIHAEDDHHNDDEHDHIAEHDHQEAHVHLHVKVEPSKMMQKMMIKHRYEMDEDQAAYGVCFMIPNAVGTRAGQVIGMIMLKQQRNKDTEMRVMLRGLDTENAADNADHMRKLFLHEAGIVALGACENVGKVVKLSNRGHHHYHHHDSHEDMETDMKDGNVGSFTCDAMGNVNTNLTAGALALFGDSSAFGRTIVIQEHDGSIPACCVVFRTTSDYWTGKKQFPRRQAQPTF</sequence>
<reference evidence="1" key="1">
    <citation type="submission" date="2022-03" db="EMBL/GenBank/DDBJ databases">
        <authorList>
            <person name="Martin C."/>
        </authorList>
    </citation>
    <scope>NUCLEOTIDE SEQUENCE</scope>
</reference>
<gene>
    <name evidence="1" type="ORF">OFUS_LOCUS10088</name>
</gene>
<dbReference type="GO" id="GO:0046872">
    <property type="term" value="F:metal ion binding"/>
    <property type="evidence" value="ECO:0007669"/>
    <property type="project" value="InterPro"/>
</dbReference>
<name>A0A8J1XF42_OWEFU</name>
<dbReference type="InterPro" id="IPR036423">
    <property type="entry name" value="SOD-like_Cu/Zn_dom_sf"/>
</dbReference>